<protein>
    <submittedName>
        <fullName evidence="1">Uncharacterized protein</fullName>
    </submittedName>
</protein>
<proteinExistence type="predicted"/>
<accession>A0A194PDM6</accession>
<organism evidence="1 2">
    <name type="scientific">Papilio xuthus</name>
    <name type="common">Asian swallowtail butterfly</name>
    <dbReference type="NCBI Taxonomy" id="66420"/>
    <lineage>
        <taxon>Eukaryota</taxon>
        <taxon>Metazoa</taxon>
        <taxon>Ecdysozoa</taxon>
        <taxon>Arthropoda</taxon>
        <taxon>Hexapoda</taxon>
        <taxon>Insecta</taxon>
        <taxon>Pterygota</taxon>
        <taxon>Neoptera</taxon>
        <taxon>Endopterygota</taxon>
        <taxon>Lepidoptera</taxon>
        <taxon>Glossata</taxon>
        <taxon>Ditrysia</taxon>
        <taxon>Papilionoidea</taxon>
        <taxon>Papilionidae</taxon>
        <taxon>Papilioninae</taxon>
        <taxon>Papilio</taxon>
    </lineage>
</organism>
<sequence length="70" mass="8158">MEELERLLKMYSRKFLGFLLTTYFLIQIVTASETSVFEDEDGRTSGLTEMHSRARTRTTRGTFRIHPVAD</sequence>
<evidence type="ECO:0000313" key="2">
    <source>
        <dbReference type="Proteomes" id="UP000053268"/>
    </source>
</evidence>
<gene>
    <name evidence="1" type="ORF">RR46_14955</name>
</gene>
<dbReference type="AlphaFoldDB" id="A0A194PDM6"/>
<keyword evidence="2" id="KW-1185">Reference proteome</keyword>
<dbReference type="Proteomes" id="UP000053268">
    <property type="component" value="Unassembled WGS sequence"/>
</dbReference>
<reference evidence="1 2" key="1">
    <citation type="journal article" date="2015" name="Nat. Commun.">
        <title>Outbred genome sequencing and CRISPR/Cas9 gene editing in butterflies.</title>
        <authorList>
            <person name="Li X."/>
            <person name="Fan D."/>
            <person name="Zhang W."/>
            <person name="Liu G."/>
            <person name="Zhang L."/>
            <person name="Zhao L."/>
            <person name="Fang X."/>
            <person name="Chen L."/>
            <person name="Dong Y."/>
            <person name="Chen Y."/>
            <person name="Ding Y."/>
            <person name="Zhao R."/>
            <person name="Feng M."/>
            <person name="Zhu Y."/>
            <person name="Feng Y."/>
            <person name="Jiang X."/>
            <person name="Zhu D."/>
            <person name="Xiang H."/>
            <person name="Feng X."/>
            <person name="Li S."/>
            <person name="Wang J."/>
            <person name="Zhang G."/>
            <person name="Kronforst M.R."/>
            <person name="Wang W."/>
        </authorList>
    </citation>
    <scope>NUCLEOTIDE SEQUENCE [LARGE SCALE GENOMIC DNA]</scope>
    <source>
        <strain evidence="1">Ya'a_city_454_Px</strain>
        <tissue evidence="1">Whole body</tissue>
    </source>
</reference>
<evidence type="ECO:0000313" key="1">
    <source>
        <dbReference type="EMBL" id="KPI91451.1"/>
    </source>
</evidence>
<dbReference type="EMBL" id="KQ459606">
    <property type="protein sequence ID" value="KPI91451.1"/>
    <property type="molecule type" value="Genomic_DNA"/>
</dbReference>
<name>A0A194PDM6_PAPXU</name>